<protein>
    <submittedName>
        <fullName evidence="1">Uncharacterized protein</fullName>
    </submittedName>
</protein>
<evidence type="ECO:0000313" key="2">
    <source>
        <dbReference type="Proteomes" id="UP000228934"/>
    </source>
</evidence>
<evidence type="ECO:0000313" key="1">
    <source>
        <dbReference type="EMBL" id="PIO12324.1"/>
    </source>
</evidence>
<dbReference type="Proteomes" id="UP000228934">
    <property type="component" value="Unassembled WGS sequence"/>
</dbReference>
<reference evidence="2" key="1">
    <citation type="journal article" date="2017" name="Nat. Commun.">
        <title>The North American bullfrog draft genome provides insight into hormonal regulation of long noncoding RNA.</title>
        <authorList>
            <person name="Hammond S.A."/>
            <person name="Warren R.L."/>
            <person name="Vandervalk B.P."/>
            <person name="Kucuk E."/>
            <person name="Khan H."/>
            <person name="Gibb E.A."/>
            <person name="Pandoh P."/>
            <person name="Kirk H."/>
            <person name="Zhao Y."/>
            <person name="Jones M."/>
            <person name="Mungall A.J."/>
            <person name="Coope R."/>
            <person name="Pleasance S."/>
            <person name="Moore R.A."/>
            <person name="Holt R.A."/>
            <person name="Round J.M."/>
            <person name="Ohora S."/>
            <person name="Walle B.V."/>
            <person name="Veldhoen N."/>
            <person name="Helbing C.C."/>
            <person name="Birol I."/>
        </authorList>
    </citation>
    <scope>NUCLEOTIDE SEQUENCE [LARGE SCALE GENOMIC DNA]</scope>
</reference>
<organism evidence="1 2">
    <name type="scientific">Aquarana catesbeiana</name>
    <name type="common">American bullfrog</name>
    <name type="synonym">Rana catesbeiana</name>
    <dbReference type="NCBI Taxonomy" id="8400"/>
    <lineage>
        <taxon>Eukaryota</taxon>
        <taxon>Metazoa</taxon>
        <taxon>Chordata</taxon>
        <taxon>Craniata</taxon>
        <taxon>Vertebrata</taxon>
        <taxon>Euteleostomi</taxon>
        <taxon>Amphibia</taxon>
        <taxon>Batrachia</taxon>
        <taxon>Anura</taxon>
        <taxon>Neobatrachia</taxon>
        <taxon>Ranoidea</taxon>
        <taxon>Ranidae</taxon>
        <taxon>Aquarana</taxon>
    </lineage>
</organism>
<sequence>MSTKNFFFFIIKRLHRLSGILIAPLPAKNSRSSGHHGHSGRASQDGHFQAPSVWFDVGFRPQAQLSQHSWPNVSLKSYGEHSTPV</sequence>
<proteinExistence type="predicted"/>
<dbReference type="EMBL" id="KZ060418">
    <property type="protein sequence ID" value="PIO12324.1"/>
    <property type="molecule type" value="Genomic_DNA"/>
</dbReference>
<name>A0A2G9Q9P2_AQUCT</name>
<accession>A0A2G9Q9P2</accession>
<gene>
    <name evidence="1" type="ORF">AB205_0129570</name>
</gene>
<dbReference type="AlphaFoldDB" id="A0A2G9Q9P2"/>
<keyword evidence="2" id="KW-1185">Reference proteome</keyword>